<dbReference type="KEGG" id="abam:B1s21122_03830"/>
<evidence type="ECO:0000256" key="3">
    <source>
        <dbReference type="ARBA" id="ARBA00022618"/>
    </source>
</evidence>
<dbReference type="PANTHER" id="PTHR43024:SF1">
    <property type="entry name" value="UDP-N-ACETYLMURAMOYL-TRIPEPTIDE--D-ALANYL-D-ALANINE LIGASE"/>
    <property type="match status" value="1"/>
</dbReference>
<dbReference type="EC" id="6.3.2.10" evidence="10 11"/>
<dbReference type="Gene3D" id="3.90.190.20">
    <property type="entry name" value="Mur ligase, C-terminal domain"/>
    <property type="match status" value="1"/>
</dbReference>
<evidence type="ECO:0000259" key="13">
    <source>
        <dbReference type="Pfam" id="PF02875"/>
    </source>
</evidence>
<dbReference type="Pfam" id="PF08245">
    <property type="entry name" value="Mur_ligase_M"/>
    <property type="match status" value="1"/>
</dbReference>
<dbReference type="SUPFAM" id="SSF53623">
    <property type="entry name" value="MurD-like peptide ligases, catalytic domain"/>
    <property type="match status" value="1"/>
</dbReference>
<evidence type="ECO:0000259" key="12">
    <source>
        <dbReference type="Pfam" id="PF01225"/>
    </source>
</evidence>
<dbReference type="PANTHER" id="PTHR43024">
    <property type="entry name" value="UDP-N-ACETYLMURAMOYL-TRIPEPTIDE--D-ALANYL-D-ALANINE LIGASE"/>
    <property type="match status" value="1"/>
</dbReference>
<accession>A0A249JY77</accession>
<comment type="catalytic activity">
    <reaction evidence="10 11">
        <text>D-alanyl-D-alanine + UDP-N-acetyl-alpha-D-muramoyl-L-alanyl-gamma-D-glutamyl-meso-2,6-diaminopimelate + ATP = UDP-N-acetyl-alpha-D-muramoyl-L-alanyl-gamma-D-glutamyl-meso-2,6-diaminopimeloyl-D-alanyl-D-alanine + ADP + phosphate + H(+)</text>
        <dbReference type="Rhea" id="RHEA:28374"/>
        <dbReference type="ChEBI" id="CHEBI:15378"/>
        <dbReference type="ChEBI" id="CHEBI:30616"/>
        <dbReference type="ChEBI" id="CHEBI:43474"/>
        <dbReference type="ChEBI" id="CHEBI:57822"/>
        <dbReference type="ChEBI" id="CHEBI:61386"/>
        <dbReference type="ChEBI" id="CHEBI:83905"/>
        <dbReference type="ChEBI" id="CHEBI:456216"/>
        <dbReference type="EC" id="6.3.2.10"/>
    </reaction>
</comment>
<dbReference type="SUPFAM" id="SSF63418">
    <property type="entry name" value="MurE/MurF N-terminal domain"/>
    <property type="match status" value="1"/>
</dbReference>
<dbReference type="GO" id="GO:0009252">
    <property type="term" value="P:peptidoglycan biosynthetic process"/>
    <property type="evidence" value="ECO:0007669"/>
    <property type="project" value="UniProtKB-UniRule"/>
</dbReference>
<keyword evidence="2 10" id="KW-0436">Ligase</keyword>
<evidence type="ECO:0000313" key="15">
    <source>
        <dbReference type="EMBL" id="ASY09466.1"/>
    </source>
</evidence>
<evidence type="ECO:0000256" key="2">
    <source>
        <dbReference type="ARBA" id="ARBA00022598"/>
    </source>
</evidence>
<dbReference type="GO" id="GO:0008766">
    <property type="term" value="F:UDP-N-acetylmuramoylalanyl-D-glutamyl-2,6-diaminopimelate-D-alanyl-D-alanine ligase activity"/>
    <property type="evidence" value="ECO:0007669"/>
    <property type="project" value="RHEA"/>
</dbReference>
<evidence type="ECO:0000256" key="10">
    <source>
        <dbReference type="HAMAP-Rule" id="MF_02019"/>
    </source>
</evidence>
<dbReference type="Gene3D" id="3.40.1190.10">
    <property type="entry name" value="Mur-like, catalytic domain"/>
    <property type="match status" value="1"/>
</dbReference>
<evidence type="ECO:0000313" key="16">
    <source>
        <dbReference type="Proteomes" id="UP000217153"/>
    </source>
</evidence>
<dbReference type="GO" id="GO:0047480">
    <property type="term" value="F:UDP-N-acetylmuramoyl-tripeptide-D-alanyl-D-alanine ligase activity"/>
    <property type="evidence" value="ECO:0007669"/>
    <property type="project" value="UniProtKB-UniRule"/>
</dbReference>
<protein>
    <recommendedName>
        <fullName evidence="10 11">UDP-N-acetylmuramoyl-tripeptide--D-alanyl-D-alanine ligase</fullName>
        <ecNumber evidence="10 11">6.3.2.10</ecNumber>
    </recommendedName>
    <alternativeName>
        <fullName evidence="10">D-alanyl-D-alanine-adding enzyme</fullName>
    </alternativeName>
</protein>
<dbReference type="InterPro" id="IPR036615">
    <property type="entry name" value="Mur_ligase_C_dom_sf"/>
</dbReference>
<dbReference type="AlphaFoldDB" id="A0A249JY77"/>
<keyword evidence="4 10" id="KW-0547">Nucleotide-binding</keyword>
<feature type="domain" description="Mur ligase N-terminal catalytic" evidence="12">
    <location>
        <begin position="32"/>
        <end position="74"/>
    </location>
</feature>
<dbReference type="InterPro" id="IPR000713">
    <property type="entry name" value="Mur_ligase_N"/>
</dbReference>
<dbReference type="InterPro" id="IPR036565">
    <property type="entry name" value="Mur-like_cat_sf"/>
</dbReference>
<dbReference type="InterPro" id="IPR004101">
    <property type="entry name" value="Mur_ligase_C"/>
</dbReference>
<keyword evidence="9 10" id="KW-0961">Cell wall biogenesis/degradation</keyword>
<keyword evidence="7 10" id="KW-0573">Peptidoglycan synthesis</keyword>
<dbReference type="RefSeq" id="WP_095680775.1">
    <property type="nucleotide sequence ID" value="NZ_CP016768.2"/>
</dbReference>
<evidence type="ECO:0000259" key="14">
    <source>
        <dbReference type="Pfam" id="PF08245"/>
    </source>
</evidence>
<evidence type="ECO:0000256" key="6">
    <source>
        <dbReference type="ARBA" id="ARBA00022960"/>
    </source>
</evidence>
<dbReference type="GO" id="GO:0008360">
    <property type="term" value="P:regulation of cell shape"/>
    <property type="evidence" value="ECO:0007669"/>
    <property type="project" value="UniProtKB-KW"/>
</dbReference>
<dbReference type="InterPro" id="IPR005863">
    <property type="entry name" value="UDP-N-AcMur_synth"/>
</dbReference>
<feature type="binding site" evidence="10">
    <location>
        <begin position="109"/>
        <end position="115"/>
    </location>
    <ligand>
        <name>ATP</name>
        <dbReference type="ChEBI" id="CHEBI:30616"/>
    </ligand>
</feature>
<feature type="domain" description="Mur ligase central" evidence="14">
    <location>
        <begin position="107"/>
        <end position="291"/>
    </location>
</feature>
<dbReference type="InterPro" id="IPR035911">
    <property type="entry name" value="MurE/MurF_N"/>
</dbReference>
<dbReference type="GO" id="GO:0005737">
    <property type="term" value="C:cytoplasm"/>
    <property type="evidence" value="ECO:0007669"/>
    <property type="project" value="UniProtKB-SubCell"/>
</dbReference>
<evidence type="ECO:0000256" key="7">
    <source>
        <dbReference type="ARBA" id="ARBA00022984"/>
    </source>
</evidence>
<evidence type="ECO:0000256" key="8">
    <source>
        <dbReference type="ARBA" id="ARBA00023306"/>
    </source>
</evidence>
<evidence type="ECO:0000256" key="4">
    <source>
        <dbReference type="ARBA" id="ARBA00022741"/>
    </source>
</evidence>
<proteinExistence type="inferred from homology"/>
<dbReference type="GO" id="GO:0005524">
    <property type="term" value="F:ATP binding"/>
    <property type="evidence" value="ECO:0007669"/>
    <property type="project" value="UniProtKB-UniRule"/>
</dbReference>
<dbReference type="SUPFAM" id="SSF53244">
    <property type="entry name" value="MurD-like peptide ligases, peptide-binding domain"/>
    <property type="match status" value="1"/>
</dbReference>
<dbReference type="GO" id="GO:0071555">
    <property type="term" value="P:cell wall organization"/>
    <property type="evidence" value="ECO:0007669"/>
    <property type="project" value="UniProtKB-KW"/>
</dbReference>
<comment type="function">
    <text evidence="10 11">Involved in cell wall formation. Catalyzes the final step in the synthesis of UDP-N-acetylmuramoyl-pentapeptide, the precursor of murein.</text>
</comment>
<evidence type="ECO:0000256" key="9">
    <source>
        <dbReference type="ARBA" id="ARBA00023316"/>
    </source>
</evidence>
<keyword evidence="1 10" id="KW-0963">Cytoplasm</keyword>
<dbReference type="GO" id="GO:0051301">
    <property type="term" value="P:cell division"/>
    <property type="evidence" value="ECO:0007669"/>
    <property type="project" value="UniProtKB-KW"/>
</dbReference>
<sequence length="459" mass="49183">MLKISAAEFAKIVAGQLHEISESTMIDQVPVINSKNATKDSFFVAFEGQQVDGHNFVTEAINLGAKFALVSKPVSEPHILVADTGKALIDLAIYIRSKLPELKIVGITGSQGKTTSKEFLHSILKLEGETVATAGNFNTDIGVPLTLLRCNDQTKFCILEMGARHSGDIAKLTKIAKPNVGVVLVVGTAHIGEFGSVEAIAKTKAELITNLPANSTAVLGSYDIYTPKMAESLELKKVLFGVNQNVRAADLEMHGGYAHFDLVTPAGRNPVSLQVLGEHQVPNALAAAAAAFALGVVNENIAVGLTTATLDSKWRMQIEEIKGIHLIHDYYNANPESMKAALKTLILLSQESGGASWAILGKMHELGATEAEGHKEVTAFSKEIGLDHLLAVATDLYQDVQNQSDSEHMLLHNCPNPESVLQLVDNLSSGDVILLKASRSERFEDLANAIKAKLIGDQT</sequence>
<keyword evidence="6 10" id="KW-0133">Cell shape</keyword>
<organism evidence="15 16">
    <name type="scientific">Candidatus Nanopelagicus limnae</name>
    <dbReference type="NCBI Taxonomy" id="1884634"/>
    <lineage>
        <taxon>Bacteria</taxon>
        <taxon>Bacillati</taxon>
        <taxon>Actinomycetota</taxon>
        <taxon>Actinomycetes</taxon>
        <taxon>Candidatus Nanopelagicales</taxon>
        <taxon>Candidatus Nanopelagicaceae</taxon>
        <taxon>Candidatus Nanopelagicus</taxon>
    </lineage>
</organism>
<evidence type="ECO:0000256" key="1">
    <source>
        <dbReference type="ARBA" id="ARBA00022490"/>
    </source>
</evidence>
<comment type="similarity">
    <text evidence="10">Belongs to the MurCDEF family. MurF subfamily.</text>
</comment>
<dbReference type="Pfam" id="PF02875">
    <property type="entry name" value="Mur_ligase_C"/>
    <property type="match status" value="1"/>
</dbReference>
<keyword evidence="16" id="KW-1185">Reference proteome</keyword>
<feature type="domain" description="Mur ligase C-terminal" evidence="13">
    <location>
        <begin position="315"/>
        <end position="439"/>
    </location>
</feature>
<dbReference type="EMBL" id="CP016768">
    <property type="protein sequence ID" value="ASY09466.1"/>
    <property type="molecule type" value="Genomic_DNA"/>
</dbReference>
<comment type="pathway">
    <text evidence="10 11">Cell wall biogenesis; peptidoglycan biosynthesis.</text>
</comment>
<dbReference type="InterPro" id="IPR051046">
    <property type="entry name" value="MurCDEF_CellWall_CoF430Synth"/>
</dbReference>
<gene>
    <name evidence="10" type="primary">murF</name>
    <name evidence="15" type="ORF">B1s21122_03830</name>
</gene>
<dbReference type="HAMAP" id="MF_02019">
    <property type="entry name" value="MurF"/>
    <property type="match status" value="1"/>
</dbReference>
<dbReference type="Proteomes" id="UP000217153">
    <property type="component" value="Chromosome"/>
</dbReference>
<comment type="subcellular location">
    <subcellularLocation>
        <location evidence="10 11">Cytoplasm</location>
    </subcellularLocation>
</comment>
<reference evidence="16" key="1">
    <citation type="submission" date="2016-10" db="EMBL/GenBank/DDBJ databases">
        <title>High microdiversification within the ubiquitous acI lineage of Actinobacteria.</title>
        <authorList>
            <person name="Neuenschwander S.M."/>
            <person name="Salcher M."/>
            <person name="Ghai R."/>
            <person name="Pernthaler J."/>
        </authorList>
    </citation>
    <scope>NUCLEOTIDE SEQUENCE [LARGE SCALE GENOMIC DNA]</scope>
</reference>
<dbReference type="Pfam" id="PF01225">
    <property type="entry name" value="Mur_ligase"/>
    <property type="match status" value="1"/>
</dbReference>
<keyword evidence="5 10" id="KW-0067">ATP-binding</keyword>
<dbReference type="NCBIfam" id="TIGR01143">
    <property type="entry name" value="murF"/>
    <property type="match status" value="1"/>
</dbReference>
<dbReference type="InterPro" id="IPR013221">
    <property type="entry name" value="Mur_ligase_cen"/>
</dbReference>
<dbReference type="OrthoDB" id="9800958at2"/>
<evidence type="ECO:0000256" key="5">
    <source>
        <dbReference type="ARBA" id="ARBA00022840"/>
    </source>
</evidence>
<evidence type="ECO:0000256" key="11">
    <source>
        <dbReference type="RuleBase" id="RU004136"/>
    </source>
</evidence>
<keyword evidence="8 10" id="KW-0131">Cell cycle</keyword>
<dbReference type="UniPathway" id="UPA00219"/>
<keyword evidence="3 10" id="KW-0132">Cell division</keyword>
<name>A0A249JY77_9ACTN</name>
<dbReference type="Gene3D" id="3.40.1390.10">
    <property type="entry name" value="MurE/MurF, N-terminal domain"/>
    <property type="match status" value="1"/>
</dbReference>